<dbReference type="InterPro" id="IPR001173">
    <property type="entry name" value="Glyco_trans_2-like"/>
</dbReference>
<dbReference type="PANTHER" id="PTHR43685">
    <property type="entry name" value="GLYCOSYLTRANSFERASE"/>
    <property type="match status" value="1"/>
</dbReference>
<sequence length="247" mass="28191">MQVSVITCTYNSEPFLADSIASVLAQTYPDIDYLFVDGGSTDGTLQRIAAIERPVRVVHEVRGGISHAMNVGLSEATGDVIAYLHSDDFYLDGAVLAKVVRAMEQHDVGWCYGRIESLREQKRMPENFVAPRYSAQCLLRGNFIPHPAAFVRRDWLERVGGFEENLRYAMDYDLWLKLARLGAPYELDEPLTVFRVHPGSLSSANRLAALREDLEVRLAHCGRRPWLWLESWLRYGVRRHRMIRQGL</sequence>
<dbReference type="Gene3D" id="3.90.550.10">
    <property type="entry name" value="Spore Coat Polysaccharide Biosynthesis Protein SpsA, Chain A"/>
    <property type="match status" value="1"/>
</dbReference>
<reference evidence="2 3" key="1">
    <citation type="journal article" date="2013" name="Genome Biol.">
        <title>Genomic analysis reveals key aspects of prokaryotic symbiosis in the phototrophic consortium "Chlorochromatium aggregatum".</title>
        <authorList>
            <person name="Liu Z."/>
            <person name="Muller J."/>
            <person name="Li T."/>
            <person name="Alvey R.M."/>
            <person name="Vogl K."/>
            <person name="Frigaard N.U."/>
            <person name="Rockwell N.C."/>
            <person name="Boyd E.S."/>
            <person name="Tomsho L.P."/>
            <person name="Schuster S.C."/>
            <person name="Henke P."/>
            <person name="Rohde M."/>
            <person name="Overmann J."/>
            <person name="Bryant D.A."/>
        </authorList>
    </citation>
    <scope>NUCLEOTIDE SEQUENCE [LARGE SCALE GENOMIC DNA]</scope>
    <source>
        <strain evidence="2">CR</strain>
    </source>
</reference>
<dbReference type="AlphaFoldDB" id="U5NB40"/>
<organism evidence="2 3">
    <name type="scientific">Candidatus Symbiobacter mobilis CR</name>
    <dbReference type="NCBI Taxonomy" id="946483"/>
    <lineage>
        <taxon>Bacteria</taxon>
        <taxon>Pseudomonadati</taxon>
        <taxon>Pseudomonadota</taxon>
        <taxon>Betaproteobacteria</taxon>
        <taxon>Burkholderiales</taxon>
        <taxon>Comamonadaceae</taxon>
    </lineage>
</organism>
<dbReference type="EMBL" id="CP004885">
    <property type="protein sequence ID" value="AGX87448.1"/>
    <property type="molecule type" value="Genomic_DNA"/>
</dbReference>
<dbReference type="PANTHER" id="PTHR43685:SF11">
    <property type="entry name" value="GLYCOSYLTRANSFERASE TAGX-RELATED"/>
    <property type="match status" value="1"/>
</dbReference>
<dbReference type="eggNOG" id="COG1216">
    <property type="taxonomic scope" value="Bacteria"/>
</dbReference>
<dbReference type="HOGENOM" id="CLU_025996_21_0_4"/>
<dbReference type="Proteomes" id="UP000017184">
    <property type="component" value="Chromosome"/>
</dbReference>
<dbReference type="InterPro" id="IPR050834">
    <property type="entry name" value="Glycosyltransf_2"/>
</dbReference>
<keyword evidence="2" id="KW-0808">Transferase</keyword>
<accession>U5NB40</accession>
<evidence type="ECO:0000313" key="3">
    <source>
        <dbReference type="Proteomes" id="UP000017184"/>
    </source>
</evidence>
<dbReference type="STRING" id="946483.Cenrod_1361"/>
<feature type="domain" description="Glycosyltransferase 2-like" evidence="1">
    <location>
        <begin position="4"/>
        <end position="159"/>
    </location>
</feature>
<gene>
    <name evidence="2" type="ORF">Cenrod_1361</name>
</gene>
<dbReference type="CDD" id="cd06433">
    <property type="entry name" value="GT_2_WfgS_like"/>
    <property type="match status" value="1"/>
</dbReference>
<protein>
    <submittedName>
        <fullName evidence="2">Cell wall biogenesis glycosyltransferase</fullName>
    </submittedName>
</protein>
<dbReference type="InterPro" id="IPR029044">
    <property type="entry name" value="Nucleotide-diphossugar_trans"/>
</dbReference>
<evidence type="ECO:0000259" key="1">
    <source>
        <dbReference type="Pfam" id="PF00535"/>
    </source>
</evidence>
<dbReference type="SUPFAM" id="SSF53448">
    <property type="entry name" value="Nucleotide-diphospho-sugar transferases"/>
    <property type="match status" value="1"/>
</dbReference>
<dbReference type="Pfam" id="PF00535">
    <property type="entry name" value="Glycos_transf_2"/>
    <property type="match status" value="1"/>
</dbReference>
<evidence type="ECO:0000313" key="2">
    <source>
        <dbReference type="EMBL" id="AGX87448.1"/>
    </source>
</evidence>
<dbReference type="RefSeq" id="WP_022772757.1">
    <property type="nucleotide sequence ID" value="NC_022576.1"/>
</dbReference>
<dbReference type="GO" id="GO:0016740">
    <property type="term" value="F:transferase activity"/>
    <property type="evidence" value="ECO:0007669"/>
    <property type="project" value="UniProtKB-KW"/>
</dbReference>
<dbReference type="KEGG" id="cbx:Cenrod_1361"/>
<keyword evidence="3" id="KW-1185">Reference proteome</keyword>
<name>U5NB40_9BURK</name>
<proteinExistence type="predicted"/>